<dbReference type="Pfam" id="PF13610">
    <property type="entry name" value="DDE_Tnp_IS240"/>
    <property type="match status" value="1"/>
</dbReference>
<proteinExistence type="predicted"/>
<dbReference type="Proteomes" id="UP000195985">
    <property type="component" value="Unassembled WGS sequence"/>
</dbReference>
<dbReference type="EMBL" id="FWEY01000001">
    <property type="protein sequence ID" value="SLM50909.1"/>
    <property type="molecule type" value="Genomic_DNA"/>
</dbReference>
<dbReference type="Gene3D" id="3.30.420.10">
    <property type="entry name" value="Ribonuclease H-like superfamily/Ribonuclease H"/>
    <property type="match status" value="1"/>
</dbReference>
<dbReference type="InterPro" id="IPR001584">
    <property type="entry name" value="Integrase_cat-core"/>
</dbReference>
<sequence length="228" mass="26358">MYDVHNVKITGQTILNYASSTSVVLKPFLENYPYELSDQFCGDETYIRVSGRWNYLFFFFDAVKKIILSNYVSQNRDTESAIYALREVFKKMPQIPEDLTFIVDGNPIYLLAQHYYAQHGIPFDVKQVIGLTNNDPVSKEYRPLKQIIERLNRTFKGNYRATTGFGSQQGSVSFVTLFCVYFNFLRPHAALEKKVPVLIPALDKLPNMPAKWTKLISLSQDWLMDQTP</sequence>
<evidence type="ECO:0000313" key="2">
    <source>
        <dbReference type="EMBL" id="SLM50909.1"/>
    </source>
</evidence>
<gene>
    <name evidence="2" type="ORF">TPAS_582</name>
</gene>
<accession>A0A1W1IDG5</accession>
<evidence type="ECO:0000313" key="3">
    <source>
        <dbReference type="Proteomes" id="UP000195985"/>
    </source>
</evidence>
<reference evidence="3" key="1">
    <citation type="submission" date="2016-04" db="EMBL/GenBank/DDBJ databases">
        <authorList>
            <person name="Strepis N."/>
        </authorList>
    </citation>
    <scope>NUCLEOTIDE SEQUENCE [LARGE SCALE GENOMIC DNA]</scope>
</reference>
<name>A0A1W1IDG5_9LACT</name>
<dbReference type="AlphaFoldDB" id="A0A1W1IDG5"/>
<dbReference type="SUPFAM" id="SSF53098">
    <property type="entry name" value="Ribonuclease H-like"/>
    <property type="match status" value="1"/>
</dbReference>
<evidence type="ECO:0000259" key="1">
    <source>
        <dbReference type="PROSITE" id="PS50994"/>
    </source>
</evidence>
<dbReference type="InterPro" id="IPR012337">
    <property type="entry name" value="RNaseH-like_sf"/>
</dbReference>
<dbReference type="InterPro" id="IPR036397">
    <property type="entry name" value="RNaseH_sf"/>
</dbReference>
<organism evidence="2 3">
    <name type="scientific">Trichococcus pasteurii</name>
    <dbReference type="NCBI Taxonomy" id="43064"/>
    <lineage>
        <taxon>Bacteria</taxon>
        <taxon>Bacillati</taxon>
        <taxon>Bacillota</taxon>
        <taxon>Bacilli</taxon>
        <taxon>Lactobacillales</taxon>
        <taxon>Carnobacteriaceae</taxon>
        <taxon>Trichococcus</taxon>
    </lineage>
</organism>
<keyword evidence="3" id="KW-1185">Reference proteome</keyword>
<feature type="domain" description="Integrase catalytic" evidence="1">
    <location>
        <begin position="29"/>
        <end position="204"/>
    </location>
</feature>
<dbReference type="InterPro" id="IPR032874">
    <property type="entry name" value="DDE_dom"/>
</dbReference>
<dbReference type="PROSITE" id="PS50994">
    <property type="entry name" value="INTEGRASE"/>
    <property type="match status" value="1"/>
</dbReference>
<dbReference type="GO" id="GO:0015074">
    <property type="term" value="P:DNA integration"/>
    <property type="evidence" value="ECO:0007669"/>
    <property type="project" value="InterPro"/>
</dbReference>
<protein>
    <recommendedName>
        <fullName evidence="1">Integrase catalytic domain-containing protein</fullName>
    </recommendedName>
</protein>
<dbReference type="GO" id="GO:0003676">
    <property type="term" value="F:nucleic acid binding"/>
    <property type="evidence" value="ECO:0007669"/>
    <property type="project" value="InterPro"/>
</dbReference>